<sequence>MDNVLINKIQDKVKALNIGLSSSKGLLKFTQELDAVDHLVTENETNTIDVEINSLDSILITEQFPVLIKIDVEGFETEVLNGATITLADKTLKVTIIELKGSG</sequence>
<evidence type="ECO:0000259" key="1">
    <source>
        <dbReference type="Pfam" id="PF05050"/>
    </source>
</evidence>
<protein>
    <recommendedName>
        <fullName evidence="1">Methyltransferase FkbM domain-containing protein</fullName>
    </recommendedName>
</protein>
<proteinExistence type="predicted"/>
<dbReference type="Gene3D" id="3.40.50.150">
    <property type="entry name" value="Vaccinia Virus protein VP39"/>
    <property type="match status" value="1"/>
</dbReference>
<dbReference type="EMBL" id="BHZE01000003">
    <property type="protein sequence ID" value="GCD76952.1"/>
    <property type="molecule type" value="Genomic_DNA"/>
</dbReference>
<dbReference type="Pfam" id="PF05050">
    <property type="entry name" value="Methyltransf_21"/>
    <property type="match status" value="1"/>
</dbReference>
<evidence type="ECO:0000313" key="3">
    <source>
        <dbReference type="Proteomes" id="UP000286715"/>
    </source>
</evidence>
<feature type="domain" description="Methyltransferase FkbM" evidence="1">
    <location>
        <begin position="38"/>
        <end position="100"/>
    </location>
</feature>
<accession>A0A401XIV4</accession>
<name>A0A401XIV4_9FLAO</name>
<dbReference type="Proteomes" id="UP000286715">
    <property type="component" value="Unassembled WGS sequence"/>
</dbReference>
<dbReference type="SUPFAM" id="SSF53335">
    <property type="entry name" value="S-adenosyl-L-methionine-dependent methyltransferases"/>
    <property type="match status" value="1"/>
</dbReference>
<dbReference type="AlphaFoldDB" id="A0A401XIV4"/>
<dbReference type="InterPro" id="IPR006342">
    <property type="entry name" value="FkbM_mtfrase"/>
</dbReference>
<keyword evidence="3" id="KW-1185">Reference proteome</keyword>
<organism evidence="2 3">
    <name type="scientific">Thermaurantimonas aggregans</name>
    <dbReference type="NCBI Taxonomy" id="2173829"/>
    <lineage>
        <taxon>Bacteria</taxon>
        <taxon>Pseudomonadati</taxon>
        <taxon>Bacteroidota</taxon>
        <taxon>Flavobacteriia</taxon>
        <taxon>Flavobacteriales</taxon>
        <taxon>Schleiferiaceae</taxon>
        <taxon>Thermaurantimonas</taxon>
    </lineage>
</organism>
<dbReference type="NCBIfam" id="TIGR01444">
    <property type="entry name" value="fkbM_fam"/>
    <property type="match status" value="1"/>
</dbReference>
<dbReference type="RefSeq" id="WP_124397017.1">
    <property type="nucleotide sequence ID" value="NZ_BHZE01000003.1"/>
</dbReference>
<evidence type="ECO:0000313" key="2">
    <source>
        <dbReference type="EMBL" id="GCD76952.1"/>
    </source>
</evidence>
<gene>
    <name evidence="2" type="ORF">JCM31826_04340</name>
</gene>
<dbReference type="InterPro" id="IPR029063">
    <property type="entry name" value="SAM-dependent_MTases_sf"/>
</dbReference>
<reference evidence="2 3" key="1">
    <citation type="submission" date="2018-11" db="EMBL/GenBank/DDBJ databases">
        <title>Schleiferia aggregans sp. nov., a moderately thermophilic heterotrophic bacterium isolated from microbial mats at a terrestrial hot spring.</title>
        <authorList>
            <person name="Iino T."/>
            <person name="Ohkuma M."/>
            <person name="Haruta S."/>
        </authorList>
    </citation>
    <scope>NUCLEOTIDE SEQUENCE [LARGE SCALE GENOMIC DNA]</scope>
    <source>
        <strain evidence="2 3">LA</strain>
    </source>
</reference>
<comment type="caution">
    <text evidence="2">The sequence shown here is derived from an EMBL/GenBank/DDBJ whole genome shotgun (WGS) entry which is preliminary data.</text>
</comment>